<protein>
    <submittedName>
        <fullName evidence="1">Uncharacterized protein</fullName>
    </submittedName>
</protein>
<organism evidence="1 2">
    <name type="scientific">Aquatica leii</name>
    <dbReference type="NCBI Taxonomy" id="1421715"/>
    <lineage>
        <taxon>Eukaryota</taxon>
        <taxon>Metazoa</taxon>
        <taxon>Ecdysozoa</taxon>
        <taxon>Arthropoda</taxon>
        <taxon>Hexapoda</taxon>
        <taxon>Insecta</taxon>
        <taxon>Pterygota</taxon>
        <taxon>Neoptera</taxon>
        <taxon>Endopterygota</taxon>
        <taxon>Coleoptera</taxon>
        <taxon>Polyphaga</taxon>
        <taxon>Elateriformia</taxon>
        <taxon>Elateroidea</taxon>
        <taxon>Lampyridae</taxon>
        <taxon>Luciolinae</taxon>
        <taxon>Aquatica</taxon>
    </lineage>
</organism>
<proteinExistence type="predicted"/>
<dbReference type="Proteomes" id="UP001353858">
    <property type="component" value="Unassembled WGS sequence"/>
</dbReference>
<dbReference type="EMBL" id="JARPUR010000006">
    <property type="protein sequence ID" value="KAK4874472.1"/>
    <property type="molecule type" value="Genomic_DNA"/>
</dbReference>
<dbReference type="AlphaFoldDB" id="A0AAN7SCK3"/>
<gene>
    <name evidence="1" type="ORF">RN001_013832</name>
</gene>
<evidence type="ECO:0000313" key="2">
    <source>
        <dbReference type="Proteomes" id="UP001353858"/>
    </source>
</evidence>
<evidence type="ECO:0000313" key="1">
    <source>
        <dbReference type="EMBL" id="KAK4874472.1"/>
    </source>
</evidence>
<accession>A0AAN7SCK3</accession>
<comment type="caution">
    <text evidence="1">The sequence shown here is derived from an EMBL/GenBank/DDBJ whole genome shotgun (WGS) entry which is preliminary data.</text>
</comment>
<reference evidence="2" key="1">
    <citation type="submission" date="2023-01" db="EMBL/GenBank/DDBJ databases">
        <title>Key to firefly adult light organ development and bioluminescence: homeobox transcription factors regulate luciferase expression and transportation to peroxisome.</title>
        <authorList>
            <person name="Fu X."/>
        </authorList>
    </citation>
    <scope>NUCLEOTIDE SEQUENCE [LARGE SCALE GENOMIC DNA]</scope>
</reference>
<dbReference type="PANTHER" id="PTHR33480">
    <property type="entry name" value="SET DOMAIN-CONTAINING PROTEIN-RELATED"/>
    <property type="match status" value="1"/>
</dbReference>
<name>A0AAN7SCK3_9COLE</name>
<keyword evidence="2" id="KW-1185">Reference proteome</keyword>
<sequence length="222" mass="25127">MGVVVKHLCLSQRTKIHHVDYGIPSLALKLDHTLRKCALIARGIVLRKGDLQISKQMEPFLDLMNIEWNAKVLSAALRTLRQKKMNPPQLLPLTDDLITVNKYLENVMKESTNKIRNSFNPQMWAKLAAVTSCRIILFNKRRSGKASGMTLTQYAWRPNWKEQSTSKIKATLTPIENNLANRLTIVEVLGKSRALTKVPILLTLNMKDAMDTLLETRIASGI</sequence>